<evidence type="ECO:0000313" key="2">
    <source>
        <dbReference type="EMBL" id="CAE02857.1"/>
    </source>
</evidence>
<dbReference type="EMBL" id="AL606449">
    <property type="protein sequence ID" value="CAE02857.1"/>
    <property type="molecule type" value="Genomic_DNA"/>
</dbReference>
<protein>
    <submittedName>
        <fullName evidence="2">OSJNBa0014F04.23 protein</fullName>
    </submittedName>
</protein>
<dbReference type="Proteomes" id="UP000000763">
    <property type="component" value="Chromosome 4"/>
</dbReference>
<accession>Q7X8B4</accession>
<evidence type="ECO:0000313" key="3">
    <source>
        <dbReference type="Proteomes" id="UP000000763"/>
    </source>
</evidence>
<organism evidence="2 3">
    <name type="scientific">Oryza sativa subsp. japonica</name>
    <name type="common">Rice</name>
    <dbReference type="NCBI Taxonomy" id="39947"/>
    <lineage>
        <taxon>Eukaryota</taxon>
        <taxon>Viridiplantae</taxon>
        <taxon>Streptophyta</taxon>
        <taxon>Embryophyta</taxon>
        <taxon>Tracheophyta</taxon>
        <taxon>Spermatophyta</taxon>
        <taxon>Magnoliopsida</taxon>
        <taxon>Liliopsida</taxon>
        <taxon>Poales</taxon>
        <taxon>Poaceae</taxon>
        <taxon>BOP clade</taxon>
        <taxon>Oryzoideae</taxon>
        <taxon>Oryzeae</taxon>
        <taxon>Oryzinae</taxon>
        <taxon>Oryza</taxon>
        <taxon>Oryza sativa</taxon>
    </lineage>
</organism>
<proteinExistence type="predicted"/>
<dbReference type="AlphaFoldDB" id="Q7X8B4"/>
<feature type="compositionally biased region" description="Low complexity" evidence="1">
    <location>
        <begin position="33"/>
        <end position="49"/>
    </location>
</feature>
<feature type="region of interest" description="Disordered" evidence="1">
    <location>
        <begin position="1"/>
        <end position="49"/>
    </location>
</feature>
<name>Q7X8B4_ORYSJ</name>
<evidence type="ECO:0000256" key="1">
    <source>
        <dbReference type="SAM" id="MobiDB-lite"/>
    </source>
</evidence>
<sequence>MASGAIPRRRVVSGKREAGRSAERGEPSGARDVGVASAGFGASGALADV</sequence>
<reference evidence="3" key="1">
    <citation type="journal article" date="2005" name="Nature">
        <title>The map-based sequence of the rice genome.</title>
        <authorList>
            <consortium name="International rice genome sequencing project (IRGSP)"/>
            <person name="Matsumoto T."/>
            <person name="Wu J."/>
            <person name="Kanamori H."/>
            <person name="Katayose Y."/>
            <person name="Fujisawa M."/>
            <person name="Namiki N."/>
            <person name="Mizuno H."/>
            <person name="Yamamoto K."/>
            <person name="Antonio B.A."/>
            <person name="Baba T."/>
            <person name="Sakata K."/>
            <person name="Nagamura Y."/>
            <person name="Aoki H."/>
            <person name="Arikawa K."/>
            <person name="Arita K."/>
            <person name="Bito T."/>
            <person name="Chiden Y."/>
            <person name="Fujitsuka N."/>
            <person name="Fukunaka R."/>
            <person name="Hamada M."/>
            <person name="Harada C."/>
            <person name="Hayashi A."/>
            <person name="Hijishita S."/>
            <person name="Honda M."/>
            <person name="Hosokawa S."/>
            <person name="Ichikawa Y."/>
            <person name="Idonuma A."/>
            <person name="Iijima M."/>
            <person name="Ikeda M."/>
            <person name="Ikeno M."/>
            <person name="Ito K."/>
            <person name="Ito S."/>
            <person name="Ito T."/>
            <person name="Ito Y."/>
            <person name="Ito Y."/>
            <person name="Iwabuchi A."/>
            <person name="Kamiya K."/>
            <person name="Karasawa W."/>
            <person name="Kurita K."/>
            <person name="Katagiri S."/>
            <person name="Kikuta A."/>
            <person name="Kobayashi H."/>
            <person name="Kobayashi N."/>
            <person name="Machita K."/>
            <person name="Maehara T."/>
            <person name="Masukawa M."/>
            <person name="Mizubayashi T."/>
            <person name="Mukai Y."/>
            <person name="Nagasaki H."/>
            <person name="Nagata Y."/>
            <person name="Naito S."/>
            <person name="Nakashima M."/>
            <person name="Nakama Y."/>
            <person name="Nakamichi Y."/>
            <person name="Nakamura M."/>
            <person name="Meguro A."/>
            <person name="Negishi M."/>
            <person name="Ohta I."/>
            <person name="Ohta T."/>
            <person name="Okamoto M."/>
            <person name="Ono N."/>
            <person name="Saji S."/>
            <person name="Sakaguchi M."/>
            <person name="Sakai K."/>
            <person name="Shibata M."/>
            <person name="Shimokawa T."/>
            <person name="Song J."/>
            <person name="Takazaki Y."/>
            <person name="Terasawa K."/>
            <person name="Tsugane M."/>
            <person name="Tsuji K."/>
            <person name="Ueda S."/>
            <person name="Waki K."/>
            <person name="Yamagata H."/>
            <person name="Yamamoto M."/>
            <person name="Yamamoto S."/>
            <person name="Yamane H."/>
            <person name="Yoshiki S."/>
            <person name="Yoshihara R."/>
            <person name="Yukawa K."/>
            <person name="Zhong H."/>
            <person name="Yano M."/>
            <person name="Yuan Q."/>
            <person name="Ouyang S."/>
            <person name="Liu J."/>
            <person name="Jones K.M."/>
            <person name="Gansberger K."/>
            <person name="Moffat K."/>
            <person name="Hill J."/>
            <person name="Bera J."/>
            <person name="Fadrosh D."/>
            <person name="Jin S."/>
            <person name="Johri S."/>
            <person name="Kim M."/>
            <person name="Overton L."/>
            <person name="Reardon M."/>
            <person name="Tsitrin T."/>
            <person name="Vuong H."/>
            <person name="Weaver B."/>
            <person name="Ciecko A."/>
            <person name="Tallon L."/>
            <person name="Jackson J."/>
            <person name="Pai G."/>
            <person name="Aken S.V."/>
            <person name="Utterback T."/>
            <person name="Reidmuller S."/>
            <person name="Feldblyum T."/>
            <person name="Hsiao J."/>
            <person name="Zismann V."/>
            <person name="Iobst S."/>
            <person name="de Vazeille A.R."/>
            <person name="Buell C.R."/>
            <person name="Ying K."/>
            <person name="Li Y."/>
            <person name="Lu T."/>
            <person name="Huang Y."/>
            <person name="Zhao Q."/>
            <person name="Feng Q."/>
            <person name="Zhang L."/>
            <person name="Zhu J."/>
            <person name="Weng Q."/>
            <person name="Mu J."/>
            <person name="Lu Y."/>
            <person name="Fan D."/>
            <person name="Liu Y."/>
            <person name="Guan J."/>
            <person name="Zhang Y."/>
            <person name="Yu S."/>
            <person name="Liu X."/>
            <person name="Zhang Y."/>
            <person name="Hong G."/>
            <person name="Han B."/>
            <person name="Choisne N."/>
            <person name="Demange N."/>
            <person name="Orjeda G."/>
            <person name="Samain S."/>
            <person name="Cattolico L."/>
            <person name="Pelletier E."/>
            <person name="Couloux A."/>
            <person name="Segurens B."/>
            <person name="Wincker P."/>
            <person name="D'Hont A."/>
            <person name="Scarpelli C."/>
            <person name="Weissenbach J."/>
            <person name="Salanoubat M."/>
            <person name="Quetier F."/>
            <person name="Yu Y."/>
            <person name="Kim H.R."/>
            <person name="Rambo T."/>
            <person name="Currie J."/>
            <person name="Collura K."/>
            <person name="Luo M."/>
            <person name="Yang T."/>
            <person name="Ammiraju J.S.S."/>
            <person name="Engler F."/>
            <person name="Soderlund C."/>
            <person name="Wing R.A."/>
            <person name="Palmer L.E."/>
            <person name="de la Bastide M."/>
            <person name="Spiegel L."/>
            <person name="Nascimento L."/>
            <person name="Zutavern T."/>
            <person name="O'Shaughnessy A."/>
            <person name="Dike S."/>
            <person name="Dedhia N."/>
            <person name="Preston R."/>
            <person name="Balija V."/>
            <person name="McCombie W.R."/>
            <person name="Chow T."/>
            <person name="Chen H."/>
            <person name="Chung M."/>
            <person name="Chen C."/>
            <person name="Shaw J."/>
            <person name="Wu H."/>
            <person name="Hsiao K."/>
            <person name="Chao Y."/>
            <person name="Chu M."/>
            <person name="Cheng C."/>
            <person name="Hour A."/>
            <person name="Lee P."/>
            <person name="Lin S."/>
            <person name="Lin Y."/>
            <person name="Liou J."/>
            <person name="Liu S."/>
            <person name="Hsing Y."/>
            <person name="Raghuvanshi S."/>
            <person name="Mohanty A."/>
            <person name="Bharti A.K."/>
            <person name="Gaur A."/>
            <person name="Gupta V."/>
            <person name="Kumar D."/>
            <person name="Ravi V."/>
            <person name="Vij S."/>
            <person name="Kapur A."/>
            <person name="Khurana P."/>
            <person name="Khurana P."/>
            <person name="Khurana J.P."/>
            <person name="Tyagi A.K."/>
            <person name="Gaikwad K."/>
            <person name="Singh A."/>
            <person name="Dalal V."/>
            <person name="Srivastava S."/>
            <person name="Dixit A."/>
            <person name="Pal A.K."/>
            <person name="Ghazi I.A."/>
            <person name="Yadav M."/>
            <person name="Pandit A."/>
            <person name="Bhargava A."/>
            <person name="Sureshbabu K."/>
            <person name="Batra K."/>
            <person name="Sharma T.R."/>
            <person name="Mohapatra T."/>
            <person name="Singh N.K."/>
            <person name="Messing J."/>
            <person name="Nelson A.B."/>
            <person name="Fuks G."/>
            <person name="Kavchok S."/>
            <person name="Keizer G."/>
            <person name="Linton E."/>
            <person name="Llaca V."/>
            <person name="Song R."/>
            <person name="Tanyolac B."/>
            <person name="Young S."/>
            <person name="Ho-Il K."/>
            <person name="Hahn J.H."/>
            <person name="Sangsakoo G."/>
            <person name="Vanavichit A."/>
            <person name="de Mattos Luiz.A.T."/>
            <person name="Zimmer P.D."/>
            <person name="Malone G."/>
            <person name="Dellagostin O."/>
            <person name="de Oliveira A.C."/>
            <person name="Bevan M."/>
            <person name="Bancroft I."/>
            <person name="Minx P."/>
            <person name="Cordum H."/>
            <person name="Wilson R."/>
            <person name="Cheng Z."/>
            <person name="Jin W."/>
            <person name="Jiang J."/>
            <person name="Leong S.A."/>
            <person name="Iwama H."/>
            <person name="Gojobori T."/>
            <person name="Itoh T."/>
            <person name="Niimura Y."/>
            <person name="Fujii Y."/>
            <person name="Habara T."/>
            <person name="Sakai H."/>
            <person name="Sato Y."/>
            <person name="Wilson G."/>
            <person name="Kumar K."/>
            <person name="McCouch S."/>
            <person name="Juretic N."/>
            <person name="Hoen D."/>
            <person name="Wright S."/>
            <person name="Bruskiewich R."/>
            <person name="Bureau T."/>
            <person name="Miyao A."/>
            <person name="Hirochika H."/>
            <person name="Nishikawa T."/>
            <person name="Kadowaki K."/>
            <person name="Sugiura M."/>
            <person name="Burr B."/>
            <person name="Sasaki T."/>
        </authorList>
    </citation>
    <scope>NUCLEOTIDE SEQUENCE [LARGE SCALE GENOMIC DNA]</scope>
    <source>
        <strain evidence="3">cv. Nipponbare</strain>
    </source>
</reference>
<gene>
    <name evidence="2" type="primary">OSJNBa0014F04.23</name>
</gene>
<feature type="compositionally biased region" description="Basic and acidic residues" evidence="1">
    <location>
        <begin position="14"/>
        <end position="26"/>
    </location>
</feature>
<reference evidence="3" key="2">
    <citation type="journal article" date="2008" name="Nucleic Acids Res.">
        <title>The rice annotation project database (RAP-DB): 2008 update.</title>
        <authorList>
            <consortium name="The rice annotation project (RAP)"/>
        </authorList>
    </citation>
    <scope>GENOME REANNOTATION</scope>
    <source>
        <strain evidence="3">cv. Nipponbare</strain>
    </source>
</reference>